<dbReference type="AlphaFoldDB" id="A0A8J7W6Y0"/>
<dbReference type="GO" id="GO:0003995">
    <property type="term" value="F:acyl-CoA dehydrogenase activity"/>
    <property type="evidence" value="ECO:0007669"/>
    <property type="project" value="InterPro"/>
</dbReference>
<evidence type="ECO:0000256" key="4">
    <source>
        <dbReference type="ARBA" id="ARBA00022827"/>
    </source>
</evidence>
<dbReference type="InterPro" id="IPR006091">
    <property type="entry name" value="Acyl-CoA_Oxase/DH_mid-dom"/>
</dbReference>
<reference evidence="9" key="1">
    <citation type="submission" date="2021-04" db="EMBL/GenBank/DDBJ databases">
        <title>Sinoanaerobacter chloroacetimidivorans sp. nov., an obligate anaerobic bacterium isolated from anaerobic sludge.</title>
        <authorList>
            <person name="Bao Y."/>
        </authorList>
    </citation>
    <scope>NUCLEOTIDE SEQUENCE</scope>
    <source>
        <strain evidence="9">BAD-6</strain>
    </source>
</reference>
<accession>A0A8J7W6Y0</accession>
<dbReference type="InterPro" id="IPR036250">
    <property type="entry name" value="AcylCo_DH-like_C"/>
</dbReference>
<evidence type="ECO:0000313" key="10">
    <source>
        <dbReference type="Proteomes" id="UP000675664"/>
    </source>
</evidence>
<dbReference type="PIRSF" id="PIRSF016578">
    <property type="entry name" value="HsaA"/>
    <property type="match status" value="1"/>
</dbReference>
<dbReference type="Pfam" id="PF02771">
    <property type="entry name" value="Acyl-CoA_dh_N"/>
    <property type="match status" value="1"/>
</dbReference>
<feature type="domain" description="Acyl-CoA dehydrogenase/oxidase N-terminal" evidence="8">
    <location>
        <begin position="6"/>
        <end position="117"/>
    </location>
</feature>
<keyword evidence="4 5" id="KW-0274">FAD</keyword>
<dbReference type="SUPFAM" id="SSF47203">
    <property type="entry name" value="Acyl-CoA dehydrogenase C-terminal domain-like"/>
    <property type="match status" value="1"/>
</dbReference>
<dbReference type="Pfam" id="PF02770">
    <property type="entry name" value="Acyl-CoA_dh_M"/>
    <property type="match status" value="1"/>
</dbReference>
<dbReference type="InterPro" id="IPR009100">
    <property type="entry name" value="AcylCoA_DH/oxidase_NM_dom_sf"/>
</dbReference>
<protein>
    <submittedName>
        <fullName evidence="9">Acyl-CoA dehydrogenase family protein</fullName>
    </submittedName>
</protein>
<dbReference type="Gene3D" id="1.10.540.10">
    <property type="entry name" value="Acyl-CoA dehydrogenase/oxidase, N-terminal domain"/>
    <property type="match status" value="1"/>
</dbReference>
<dbReference type="RefSeq" id="WP_227020234.1">
    <property type="nucleotide sequence ID" value="NZ_JAGSND010000021.1"/>
</dbReference>
<evidence type="ECO:0000259" key="7">
    <source>
        <dbReference type="Pfam" id="PF02770"/>
    </source>
</evidence>
<dbReference type="PANTHER" id="PTHR43884">
    <property type="entry name" value="ACYL-COA DEHYDROGENASE"/>
    <property type="match status" value="1"/>
</dbReference>
<dbReference type="Gene3D" id="1.20.140.10">
    <property type="entry name" value="Butyryl-CoA Dehydrogenase, subunit A, domain 3"/>
    <property type="match status" value="1"/>
</dbReference>
<evidence type="ECO:0000259" key="8">
    <source>
        <dbReference type="Pfam" id="PF02771"/>
    </source>
</evidence>
<dbReference type="Proteomes" id="UP000675664">
    <property type="component" value="Unassembled WGS sequence"/>
</dbReference>
<evidence type="ECO:0000256" key="1">
    <source>
        <dbReference type="ARBA" id="ARBA00001974"/>
    </source>
</evidence>
<evidence type="ECO:0000313" key="9">
    <source>
        <dbReference type="EMBL" id="MBR0600121.1"/>
    </source>
</evidence>
<feature type="domain" description="Acyl-CoA oxidase/dehydrogenase middle" evidence="7">
    <location>
        <begin position="123"/>
        <end position="214"/>
    </location>
</feature>
<evidence type="ECO:0000256" key="5">
    <source>
        <dbReference type="RuleBase" id="RU362125"/>
    </source>
</evidence>
<dbReference type="Gene3D" id="2.40.110.10">
    <property type="entry name" value="Butyryl-CoA Dehydrogenase, subunit A, domain 2"/>
    <property type="match status" value="1"/>
</dbReference>
<dbReference type="GO" id="GO:0050660">
    <property type="term" value="F:flavin adenine dinucleotide binding"/>
    <property type="evidence" value="ECO:0007669"/>
    <property type="project" value="InterPro"/>
</dbReference>
<comment type="similarity">
    <text evidence="2 5">Belongs to the acyl-CoA dehydrogenase family.</text>
</comment>
<reference evidence="9" key="2">
    <citation type="submission" date="2021-04" db="EMBL/GenBank/DDBJ databases">
        <authorList>
            <person name="Liu J."/>
        </authorList>
    </citation>
    <scope>NUCLEOTIDE SEQUENCE</scope>
    <source>
        <strain evidence="9">BAD-6</strain>
    </source>
</reference>
<dbReference type="InterPro" id="IPR013786">
    <property type="entry name" value="AcylCoA_DH/ox_N"/>
</dbReference>
<dbReference type="InterPro" id="IPR006089">
    <property type="entry name" value="Acyl-CoA_DH_CS"/>
</dbReference>
<organism evidence="9 10">
    <name type="scientific">Sinanaerobacter chloroacetimidivorans</name>
    <dbReference type="NCBI Taxonomy" id="2818044"/>
    <lineage>
        <taxon>Bacteria</taxon>
        <taxon>Bacillati</taxon>
        <taxon>Bacillota</taxon>
        <taxon>Clostridia</taxon>
        <taxon>Peptostreptococcales</taxon>
        <taxon>Anaerovoracaceae</taxon>
        <taxon>Sinanaerobacter</taxon>
    </lineage>
</organism>
<name>A0A8J7W6Y0_9FIRM</name>
<sequence length="374" mass="40040">MNFELTKEQQMIKKSASDFAKSKLEPIAYDDDRSGAYPDSAVSEMAKNDFLGMRISSEWNGVGADFTSMVLMAEAFGKANAAAAAIAITHNVMAADPIQKYGTQDQKSRYLPLLQSGQKLGGFAVAEPGAALASGPDKVTAKKEGDSYVLTGKKTFVYNGGVADLYLVIAQTKEEAGQKGISVFLVDGAQVKTVNKIDKLGLRAFPTAELEFDHAKAELLGKEEDGPEITADIQAKADIAFAAMAAGIGDAMLEDSAMHCKTRIQFGAPIGRLQAVQWLLAEIASQVHLLRLMAYQGAACADTGGNYVEEAAYVKMHAMKAGVDAGMNAVQIHGGMGYSREGKIERYFRDIRGAFLIENAVDYPQRTIAGSLLK</sequence>
<evidence type="ECO:0000256" key="2">
    <source>
        <dbReference type="ARBA" id="ARBA00009347"/>
    </source>
</evidence>
<dbReference type="InterPro" id="IPR046373">
    <property type="entry name" value="Acyl-CoA_Oxase/DH_mid-dom_sf"/>
</dbReference>
<comment type="caution">
    <text evidence="9">The sequence shown here is derived from an EMBL/GenBank/DDBJ whole genome shotgun (WGS) entry which is preliminary data.</text>
</comment>
<dbReference type="PANTHER" id="PTHR43884:SF12">
    <property type="entry name" value="ISOVALERYL-COA DEHYDROGENASE, MITOCHONDRIAL-RELATED"/>
    <property type="match status" value="1"/>
</dbReference>
<dbReference type="EMBL" id="JAGSND010000021">
    <property type="protein sequence ID" value="MBR0600121.1"/>
    <property type="molecule type" value="Genomic_DNA"/>
</dbReference>
<dbReference type="InterPro" id="IPR009075">
    <property type="entry name" value="AcylCo_DH/oxidase_C"/>
</dbReference>
<keyword evidence="10" id="KW-1185">Reference proteome</keyword>
<feature type="domain" description="Acyl-CoA dehydrogenase/oxidase C-terminal" evidence="6">
    <location>
        <begin position="239"/>
        <end position="353"/>
    </location>
</feature>
<gene>
    <name evidence="9" type="ORF">KCX82_19740</name>
</gene>
<proteinExistence type="inferred from homology"/>
<evidence type="ECO:0000259" key="6">
    <source>
        <dbReference type="Pfam" id="PF00441"/>
    </source>
</evidence>
<keyword evidence="3 5" id="KW-0285">Flavoprotein</keyword>
<keyword evidence="5" id="KW-0560">Oxidoreductase</keyword>
<dbReference type="Pfam" id="PF00441">
    <property type="entry name" value="Acyl-CoA_dh_1"/>
    <property type="match status" value="1"/>
</dbReference>
<dbReference type="SUPFAM" id="SSF56645">
    <property type="entry name" value="Acyl-CoA dehydrogenase NM domain-like"/>
    <property type="match status" value="1"/>
</dbReference>
<comment type="cofactor">
    <cofactor evidence="1 5">
        <name>FAD</name>
        <dbReference type="ChEBI" id="CHEBI:57692"/>
    </cofactor>
</comment>
<evidence type="ECO:0000256" key="3">
    <source>
        <dbReference type="ARBA" id="ARBA00022630"/>
    </source>
</evidence>
<dbReference type="InterPro" id="IPR037069">
    <property type="entry name" value="AcylCoA_DH/ox_N_sf"/>
</dbReference>
<dbReference type="PROSITE" id="PS00073">
    <property type="entry name" value="ACYL_COA_DH_2"/>
    <property type="match status" value="1"/>
</dbReference>